<dbReference type="EMBL" id="SRLO01000098">
    <property type="protein sequence ID" value="TNN75906.1"/>
    <property type="molecule type" value="Genomic_DNA"/>
</dbReference>
<gene>
    <name evidence="2" type="ORF">EYF80_013876</name>
</gene>
<name>A0A4Z2ID82_9TELE</name>
<feature type="compositionally biased region" description="Polar residues" evidence="1">
    <location>
        <begin position="60"/>
        <end position="77"/>
    </location>
</feature>
<organism evidence="2 3">
    <name type="scientific">Liparis tanakae</name>
    <name type="common">Tanaka's snailfish</name>
    <dbReference type="NCBI Taxonomy" id="230148"/>
    <lineage>
        <taxon>Eukaryota</taxon>
        <taxon>Metazoa</taxon>
        <taxon>Chordata</taxon>
        <taxon>Craniata</taxon>
        <taxon>Vertebrata</taxon>
        <taxon>Euteleostomi</taxon>
        <taxon>Actinopterygii</taxon>
        <taxon>Neopterygii</taxon>
        <taxon>Teleostei</taxon>
        <taxon>Neoteleostei</taxon>
        <taxon>Acanthomorphata</taxon>
        <taxon>Eupercaria</taxon>
        <taxon>Perciformes</taxon>
        <taxon>Cottioidei</taxon>
        <taxon>Cottales</taxon>
        <taxon>Liparidae</taxon>
        <taxon>Liparis</taxon>
    </lineage>
</organism>
<dbReference type="AlphaFoldDB" id="A0A4Z2ID82"/>
<evidence type="ECO:0000256" key="1">
    <source>
        <dbReference type="SAM" id="MobiDB-lite"/>
    </source>
</evidence>
<reference evidence="2 3" key="1">
    <citation type="submission" date="2019-03" db="EMBL/GenBank/DDBJ databases">
        <title>First draft genome of Liparis tanakae, snailfish: a comprehensive survey of snailfish specific genes.</title>
        <authorList>
            <person name="Kim W."/>
            <person name="Song I."/>
            <person name="Jeong J.-H."/>
            <person name="Kim D."/>
            <person name="Kim S."/>
            <person name="Ryu S."/>
            <person name="Song J.Y."/>
            <person name="Lee S.K."/>
        </authorList>
    </citation>
    <scope>NUCLEOTIDE SEQUENCE [LARGE SCALE GENOMIC DNA]</scope>
    <source>
        <tissue evidence="2">Muscle</tissue>
    </source>
</reference>
<evidence type="ECO:0000313" key="3">
    <source>
        <dbReference type="Proteomes" id="UP000314294"/>
    </source>
</evidence>
<proteinExistence type="predicted"/>
<evidence type="ECO:0000313" key="2">
    <source>
        <dbReference type="EMBL" id="TNN75906.1"/>
    </source>
</evidence>
<keyword evidence="3" id="KW-1185">Reference proteome</keyword>
<comment type="caution">
    <text evidence="2">The sequence shown here is derived from an EMBL/GenBank/DDBJ whole genome shotgun (WGS) entry which is preliminary data.</text>
</comment>
<feature type="region of interest" description="Disordered" evidence="1">
    <location>
        <begin position="40"/>
        <end position="94"/>
    </location>
</feature>
<protein>
    <submittedName>
        <fullName evidence="2">Uncharacterized protein</fullName>
    </submittedName>
</protein>
<dbReference type="Proteomes" id="UP000314294">
    <property type="component" value="Unassembled WGS sequence"/>
</dbReference>
<accession>A0A4Z2ID82</accession>
<sequence length="94" mass="10089">MTAKKAQTDTMTLLVVPLGFCTGTELLNTRPHSSQMAFPMVKEGPDSLIPSVRGSRSETHSPPTVQTQPDRTQTQETDVPVNSPDSRPPGTTGL</sequence>